<keyword evidence="8" id="KW-1185">Reference proteome</keyword>
<dbReference type="GO" id="GO:0047804">
    <property type="term" value="F:cysteine-S-conjugate beta-lyase activity"/>
    <property type="evidence" value="ECO:0007669"/>
    <property type="project" value="UniProtKB-EC"/>
</dbReference>
<dbReference type="EC" id="4.4.1.13" evidence="2"/>
<name>A0A1I0DKV0_9FIRM</name>
<dbReference type="PANTHER" id="PTHR43525">
    <property type="entry name" value="PROTEIN MALY"/>
    <property type="match status" value="1"/>
</dbReference>
<evidence type="ECO:0000313" key="8">
    <source>
        <dbReference type="Proteomes" id="UP000198508"/>
    </source>
</evidence>
<dbReference type="RefSeq" id="WP_092361552.1">
    <property type="nucleotide sequence ID" value="NZ_CABJCG010000015.1"/>
</dbReference>
<evidence type="ECO:0000256" key="3">
    <source>
        <dbReference type="ARBA" id="ARBA00022898"/>
    </source>
</evidence>
<sequence>MERFDIPVDRRGTGSIKWDRAKGKFSTDKELIPLWIADTDFKAPPEAMEAVAGRAEHGVYGYSFAGRDYISSVAGWFNREYGLGVEESWVCPTYGVVTALYFTILALTEPGDRVMIHTPIYDPFYAIIRNTGREIVDCGLVHEDGTYRIDYERMEEQMKAGVRLLIFCNPHNPTGRVWRREELLRVAGLCSRYDVYLASDEIHCDLALFGNPFTSMLAFDEIHSRLAVYTSPGKTFSMTGLIVSNLLIPDPQLRERIMGKLRGAWIMSPNLFGMSAAKAAYDNGRDWLQEEKRYLEENSRFVSDYIGEHMPEIGVTAHEGTYLMWLDLNCLGLDGQLCGTLVEECGIGVGDGLHYGEAGRGFIRLNIGCARSLLAKALGALEQLYIKRTAGRS</sequence>
<dbReference type="Proteomes" id="UP000198508">
    <property type="component" value="Unassembled WGS sequence"/>
</dbReference>
<dbReference type="PANTHER" id="PTHR43525:SF1">
    <property type="entry name" value="PROTEIN MALY"/>
    <property type="match status" value="1"/>
</dbReference>
<proteinExistence type="inferred from homology"/>
<dbReference type="STRING" id="460384.SAMN05216313_104239"/>
<keyword evidence="3" id="KW-0663">Pyridoxal phosphate</keyword>
<reference evidence="8" key="1">
    <citation type="submission" date="2016-10" db="EMBL/GenBank/DDBJ databases">
        <authorList>
            <person name="Varghese N."/>
            <person name="Submissions S."/>
        </authorList>
    </citation>
    <scope>NUCLEOTIDE SEQUENCE [LARGE SCALE GENOMIC DNA]</scope>
    <source>
        <strain evidence="8">NLAE-zl-G277</strain>
    </source>
</reference>
<protein>
    <recommendedName>
        <fullName evidence="2">cysteine-S-conjugate beta-lyase</fullName>
        <ecNumber evidence="2">4.4.1.13</ecNumber>
    </recommendedName>
</protein>
<evidence type="ECO:0000313" key="7">
    <source>
        <dbReference type="EMBL" id="SET32710.1"/>
    </source>
</evidence>
<feature type="domain" description="Aminotransferase class I/classII large" evidence="6">
    <location>
        <begin position="42"/>
        <end position="381"/>
    </location>
</feature>
<dbReference type="Pfam" id="PF00155">
    <property type="entry name" value="Aminotran_1_2"/>
    <property type="match status" value="1"/>
</dbReference>
<gene>
    <name evidence="7" type="ORF">SAMN05216313_104239</name>
</gene>
<dbReference type="InterPro" id="IPR027619">
    <property type="entry name" value="C-S_lyase_PatB-like"/>
</dbReference>
<dbReference type="CDD" id="cd00609">
    <property type="entry name" value="AAT_like"/>
    <property type="match status" value="1"/>
</dbReference>
<evidence type="ECO:0000256" key="5">
    <source>
        <dbReference type="ARBA" id="ARBA00037974"/>
    </source>
</evidence>
<dbReference type="EMBL" id="FOIM01000004">
    <property type="protein sequence ID" value="SET32710.1"/>
    <property type="molecule type" value="Genomic_DNA"/>
</dbReference>
<comment type="similarity">
    <text evidence="5">Belongs to the class-II pyridoxal-phosphate-dependent aminotransferase family. MalY/PatB cystathionine beta-lyase subfamily.</text>
</comment>
<comment type="cofactor">
    <cofactor evidence="1">
        <name>pyridoxal 5'-phosphate</name>
        <dbReference type="ChEBI" id="CHEBI:597326"/>
    </cofactor>
</comment>
<dbReference type="AlphaFoldDB" id="A0A1I0DKV0"/>
<dbReference type="InterPro" id="IPR051798">
    <property type="entry name" value="Class-II_PLP-Dep_Aminotrans"/>
</dbReference>
<dbReference type="Gene3D" id="3.90.1150.10">
    <property type="entry name" value="Aspartate Aminotransferase, domain 1"/>
    <property type="match status" value="1"/>
</dbReference>
<evidence type="ECO:0000256" key="1">
    <source>
        <dbReference type="ARBA" id="ARBA00001933"/>
    </source>
</evidence>
<keyword evidence="4 7" id="KW-0456">Lyase</keyword>
<dbReference type="InterPro" id="IPR015424">
    <property type="entry name" value="PyrdxlP-dep_Trfase"/>
</dbReference>
<dbReference type="InterPro" id="IPR015422">
    <property type="entry name" value="PyrdxlP-dep_Trfase_small"/>
</dbReference>
<dbReference type="NCBIfam" id="TIGR04350">
    <property type="entry name" value="C_S_lyase_PatB"/>
    <property type="match status" value="1"/>
</dbReference>
<dbReference type="Gene3D" id="3.40.640.10">
    <property type="entry name" value="Type I PLP-dependent aspartate aminotransferase-like (Major domain)"/>
    <property type="match status" value="1"/>
</dbReference>
<dbReference type="GO" id="GO:0030170">
    <property type="term" value="F:pyridoxal phosphate binding"/>
    <property type="evidence" value="ECO:0007669"/>
    <property type="project" value="InterPro"/>
</dbReference>
<evidence type="ECO:0000259" key="6">
    <source>
        <dbReference type="Pfam" id="PF00155"/>
    </source>
</evidence>
<dbReference type="SUPFAM" id="SSF53383">
    <property type="entry name" value="PLP-dependent transferases"/>
    <property type="match status" value="1"/>
</dbReference>
<evidence type="ECO:0000256" key="2">
    <source>
        <dbReference type="ARBA" id="ARBA00012224"/>
    </source>
</evidence>
<dbReference type="InterPro" id="IPR015421">
    <property type="entry name" value="PyrdxlP-dep_Trfase_major"/>
</dbReference>
<accession>A0A1I0DKV0</accession>
<dbReference type="InterPro" id="IPR004839">
    <property type="entry name" value="Aminotransferase_I/II_large"/>
</dbReference>
<organism evidence="7 8">
    <name type="scientific">Enterocloster lavalensis</name>
    <dbReference type="NCBI Taxonomy" id="460384"/>
    <lineage>
        <taxon>Bacteria</taxon>
        <taxon>Bacillati</taxon>
        <taxon>Bacillota</taxon>
        <taxon>Clostridia</taxon>
        <taxon>Lachnospirales</taxon>
        <taxon>Lachnospiraceae</taxon>
        <taxon>Enterocloster</taxon>
    </lineage>
</organism>
<evidence type="ECO:0000256" key="4">
    <source>
        <dbReference type="ARBA" id="ARBA00023239"/>
    </source>
</evidence>